<gene>
    <name evidence="2" type="ORF">KSP39_PZI014464</name>
</gene>
<evidence type="ECO:0000313" key="3">
    <source>
        <dbReference type="Proteomes" id="UP001418222"/>
    </source>
</evidence>
<reference evidence="2 3" key="1">
    <citation type="journal article" date="2022" name="Nat. Plants">
        <title>Genomes of leafy and leafless Platanthera orchids illuminate the evolution of mycoheterotrophy.</title>
        <authorList>
            <person name="Li M.H."/>
            <person name="Liu K.W."/>
            <person name="Li Z."/>
            <person name="Lu H.C."/>
            <person name="Ye Q.L."/>
            <person name="Zhang D."/>
            <person name="Wang J.Y."/>
            <person name="Li Y.F."/>
            <person name="Zhong Z.M."/>
            <person name="Liu X."/>
            <person name="Yu X."/>
            <person name="Liu D.K."/>
            <person name="Tu X.D."/>
            <person name="Liu B."/>
            <person name="Hao Y."/>
            <person name="Liao X.Y."/>
            <person name="Jiang Y.T."/>
            <person name="Sun W.H."/>
            <person name="Chen J."/>
            <person name="Chen Y.Q."/>
            <person name="Ai Y."/>
            <person name="Zhai J.W."/>
            <person name="Wu S.S."/>
            <person name="Zhou Z."/>
            <person name="Hsiao Y.Y."/>
            <person name="Wu W.L."/>
            <person name="Chen Y.Y."/>
            <person name="Lin Y.F."/>
            <person name="Hsu J.L."/>
            <person name="Li C.Y."/>
            <person name="Wang Z.W."/>
            <person name="Zhao X."/>
            <person name="Zhong W.Y."/>
            <person name="Ma X.K."/>
            <person name="Ma L."/>
            <person name="Huang J."/>
            <person name="Chen G.Z."/>
            <person name="Huang M.Z."/>
            <person name="Huang L."/>
            <person name="Peng D.H."/>
            <person name="Luo Y.B."/>
            <person name="Zou S.Q."/>
            <person name="Chen S.P."/>
            <person name="Lan S."/>
            <person name="Tsai W.C."/>
            <person name="Van de Peer Y."/>
            <person name="Liu Z.J."/>
        </authorList>
    </citation>
    <scope>NUCLEOTIDE SEQUENCE [LARGE SCALE GENOMIC DNA]</scope>
    <source>
        <strain evidence="2">Lor287</strain>
    </source>
</reference>
<name>A0AAP0BBQ9_9ASPA</name>
<evidence type="ECO:0000256" key="1">
    <source>
        <dbReference type="SAM" id="MobiDB-lite"/>
    </source>
</evidence>
<dbReference type="Proteomes" id="UP001418222">
    <property type="component" value="Unassembled WGS sequence"/>
</dbReference>
<sequence length="122" mass="12795">MAIEGDEDESAGNPNLEFAAAMDSGMVQGEGSGSEHAPFSAGHDTTRDFQSPQGVRGNVPPNLGANFGPWGVDSAPPDGLGPWQVRPTAMGCGWRMHVFVLKLISNHFPPSDAFSGSVKPFV</sequence>
<evidence type="ECO:0000313" key="2">
    <source>
        <dbReference type="EMBL" id="KAK8934227.1"/>
    </source>
</evidence>
<keyword evidence="3" id="KW-1185">Reference proteome</keyword>
<protein>
    <submittedName>
        <fullName evidence="2">Uncharacterized protein</fullName>
    </submittedName>
</protein>
<comment type="caution">
    <text evidence="2">The sequence shown here is derived from an EMBL/GenBank/DDBJ whole genome shotgun (WGS) entry which is preliminary data.</text>
</comment>
<proteinExistence type="predicted"/>
<dbReference type="AlphaFoldDB" id="A0AAP0BBQ9"/>
<accession>A0AAP0BBQ9</accession>
<dbReference type="EMBL" id="JBBWWQ010000012">
    <property type="protein sequence ID" value="KAK8934227.1"/>
    <property type="molecule type" value="Genomic_DNA"/>
</dbReference>
<organism evidence="2 3">
    <name type="scientific">Platanthera zijinensis</name>
    <dbReference type="NCBI Taxonomy" id="2320716"/>
    <lineage>
        <taxon>Eukaryota</taxon>
        <taxon>Viridiplantae</taxon>
        <taxon>Streptophyta</taxon>
        <taxon>Embryophyta</taxon>
        <taxon>Tracheophyta</taxon>
        <taxon>Spermatophyta</taxon>
        <taxon>Magnoliopsida</taxon>
        <taxon>Liliopsida</taxon>
        <taxon>Asparagales</taxon>
        <taxon>Orchidaceae</taxon>
        <taxon>Orchidoideae</taxon>
        <taxon>Orchideae</taxon>
        <taxon>Orchidinae</taxon>
        <taxon>Platanthera</taxon>
    </lineage>
</organism>
<feature type="region of interest" description="Disordered" evidence="1">
    <location>
        <begin position="26"/>
        <end position="73"/>
    </location>
</feature>